<dbReference type="EMBL" id="RJJQ01000011">
    <property type="protein sequence ID" value="RNI21339.1"/>
    <property type="molecule type" value="Genomic_DNA"/>
</dbReference>
<dbReference type="AlphaFoldDB" id="A0A3M9M6Y9"/>
<keyword evidence="2" id="KW-0808">Transferase</keyword>
<evidence type="ECO:0000259" key="1">
    <source>
        <dbReference type="Pfam" id="PF08241"/>
    </source>
</evidence>
<protein>
    <submittedName>
        <fullName evidence="2">Class I SAM-dependent methyltransferase</fullName>
    </submittedName>
</protein>
<proteinExistence type="predicted"/>
<dbReference type="GO" id="GO:0008757">
    <property type="term" value="F:S-adenosylmethionine-dependent methyltransferase activity"/>
    <property type="evidence" value="ECO:0007669"/>
    <property type="project" value="InterPro"/>
</dbReference>
<dbReference type="InterPro" id="IPR029063">
    <property type="entry name" value="SAM-dependent_MTases_sf"/>
</dbReference>
<dbReference type="InterPro" id="IPR013216">
    <property type="entry name" value="Methyltransf_11"/>
</dbReference>
<keyword evidence="3" id="KW-1185">Reference proteome</keyword>
<dbReference type="Pfam" id="PF08241">
    <property type="entry name" value="Methyltransf_11"/>
    <property type="match status" value="1"/>
</dbReference>
<dbReference type="SUPFAM" id="SSF53335">
    <property type="entry name" value="S-adenosyl-L-methionine-dependent methyltransferases"/>
    <property type="match status" value="1"/>
</dbReference>
<dbReference type="GO" id="GO:0032259">
    <property type="term" value="P:methylation"/>
    <property type="evidence" value="ECO:0007669"/>
    <property type="project" value="UniProtKB-KW"/>
</dbReference>
<sequence>MTDREGLLAAWAAEEREQPEGWDFSCLDGRMTEDGEPWDLAAVWRAALASATRVLDIGTGGGEFLARFADVLPACTVAMEGWPPNIGVAAGRLAPCGVGVVGADDDPGSAGDPLPFADGSFDLVLDRHEGYRPEEVFRVLTRGGTFLTQQVGGDEFGEIRTAFGMTPSAPHVTYGRFRADLADAGFEIVDGGETTGHYVFDDVAAMIAYVQLVPWDVPDDFSVGRYSDVLLGLHAAGPAQGRPLRATRKRFWLRAGKPG</sequence>
<keyword evidence="2" id="KW-0489">Methyltransferase</keyword>
<reference evidence="2 3" key="1">
    <citation type="submission" date="2018-11" db="EMBL/GenBank/DDBJ databases">
        <title>Draft genome of Simplicispira Flexivirga sp. BO-16.</title>
        <authorList>
            <person name="Im W.T."/>
        </authorList>
    </citation>
    <scope>NUCLEOTIDE SEQUENCE [LARGE SCALE GENOMIC DNA]</scope>
    <source>
        <strain evidence="2 3">BO-16</strain>
    </source>
</reference>
<dbReference type="InterPro" id="IPR052939">
    <property type="entry name" value="23S_rRNA_MeTrnsfrase_RlmA"/>
</dbReference>
<dbReference type="Gene3D" id="3.40.50.150">
    <property type="entry name" value="Vaccinia Virus protein VP39"/>
    <property type="match status" value="1"/>
</dbReference>
<dbReference type="OrthoDB" id="9795864at2"/>
<dbReference type="PANTHER" id="PTHR43460">
    <property type="entry name" value="METHYLTRANSFERASE"/>
    <property type="match status" value="1"/>
</dbReference>
<evidence type="ECO:0000313" key="2">
    <source>
        <dbReference type="EMBL" id="RNI21339.1"/>
    </source>
</evidence>
<organism evidence="2 3">
    <name type="scientific">Flexivirga caeni</name>
    <dbReference type="NCBI Taxonomy" id="2294115"/>
    <lineage>
        <taxon>Bacteria</taxon>
        <taxon>Bacillati</taxon>
        <taxon>Actinomycetota</taxon>
        <taxon>Actinomycetes</taxon>
        <taxon>Micrococcales</taxon>
        <taxon>Dermacoccaceae</taxon>
        <taxon>Flexivirga</taxon>
    </lineage>
</organism>
<name>A0A3M9M6Y9_9MICO</name>
<dbReference type="PANTHER" id="PTHR43460:SF1">
    <property type="entry name" value="METHYLTRANSFERASE TYPE 11 DOMAIN-CONTAINING PROTEIN"/>
    <property type="match status" value="1"/>
</dbReference>
<accession>A0A3M9M6Y9</accession>
<dbReference type="RefSeq" id="WP_123271655.1">
    <property type="nucleotide sequence ID" value="NZ_RJJQ01000011.1"/>
</dbReference>
<evidence type="ECO:0000313" key="3">
    <source>
        <dbReference type="Proteomes" id="UP000271678"/>
    </source>
</evidence>
<dbReference type="Proteomes" id="UP000271678">
    <property type="component" value="Unassembled WGS sequence"/>
</dbReference>
<feature type="domain" description="Methyltransferase type 11" evidence="1">
    <location>
        <begin position="55"/>
        <end position="128"/>
    </location>
</feature>
<comment type="caution">
    <text evidence="2">The sequence shown here is derived from an EMBL/GenBank/DDBJ whole genome shotgun (WGS) entry which is preliminary data.</text>
</comment>
<dbReference type="CDD" id="cd02440">
    <property type="entry name" value="AdoMet_MTases"/>
    <property type="match status" value="1"/>
</dbReference>
<gene>
    <name evidence="2" type="ORF">EFY87_11695</name>
</gene>